<dbReference type="InParanoid" id="A0A6I8MY26"/>
<evidence type="ECO:0000313" key="3">
    <source>
        <dbReference type="Ensembl" id="ENSOANP00000033617.1"/>
    </source>
</evidence>
<dbReference type="GeneTree" id="ENSGT00440000037341"/>
<dbReference type="Pfam" id="PF10239">
    <property type="entry name" value="DUF2465"/>
    <property type="match status" value="1"/>
</dbReference>
<name>A0A6I8MY26_ORNAN</name>
<accession>A0A6I8MY26</accession>
<evidence type="ECO:0000256" key="2">
    <source>
        <dbReference type="SAM" id="MobiDB-lite"/>
    </source>
</evidence>
<sequence length="415" mass="44195">MATLPLAAARTPSLPPRPDQSQAPLRAATLPTNRSLGDARPLPPLPIGSVFPGEGREGSAAPGGGGRGRSRPAVRAEMEEEVAGDLRVLGFSGPPWTAGRVGEAAALGASCGAFRTLCARLAEELAARGALEEAALLSTGDEPGVEESFLLELSGLLRELRCPDAALTDGDPTTRLREPRGGLRLLRFLCSELQAARLIGRETPRAPSQEEGERLREAREELTLICQALGLPSAHPGTAPGQLFQELLAKISAPLSLVPPGHLAPLLTSSLDSARWAVLGEIDRSLRAEYRCRRRMLLTRLDLTAASFHWAERAQAQSAALTARLAPLRRALCPEPGVSLAHLLAARADLSRLVPATSPASRAATSCPVNKILMGTVPDRGGRPNELEAPMPSWQSRREGGRQRWGQKGGKKRKR</sequence>
<comment type="similarity">
    <text evidence="1">Belongs to the FAM98 family.</text>
</comment>
<dbReference type="InterPro" id="IPR018797">
    <property type="entry name" value="FAM98"/>
</dbReference>
<evidence type="ECO:0000313" key="4">
    <source>
        <dbReference type="Proteomes" id="UP000002279"/>
    </source>
</evidence>
<dbReference type="Proteomes" id="UP000002279">
    <property type="component" value="Chromosome 5"/>
</dbReference>
<dbReference type="Bgee" id="ENSOANG00000037098">
    <property type="expression patterns" value="Expressed in liver and 7 other cell types or tissues"/>
</dbReference>
<proteinExistence type="inferred from homology"/>
<evidence type="ECO:0008006" key="5">
    <source>
        <dbReference type="Google" id="ProtNLM"/>
    </source>
</evidence>
<protein>
    <recommendedName>
        <fullName evidence="5">Family with sequence similarity 98 member C</fullName>
    </recommendedName>
</protein>
<reference evidence="3 4" key="1">
    <citation type="journal article" date="2008" name="Nature">
        <title>Genome analysis of the platypus reveals unique signatures of evolution.</title>
        <authorList>
            <person name="Warren W.C."/>
            <person name="Hillier L.W."/>
            <person name="Marshall Graves J.A."/>
            <person name="Birney E."/>
            <person name="Ponting C.P."/>
            <person name="Grutzner F."/>
            <person name="Belov K."/>
            <person name="Miller W."/>
            <person name="Clarke L."/>
            <person name="Chinwalla A.T."/>
            <person name="Yang S.P."/>
            <person name="Heger A."/>
            <person name="Locke D.P."/>
            <person name="Miethke P."/>
            <person name="Waters P.D."/>
            <person name="Veyrunes F."/>
            <person name="Fulton L."/>
            <person name="Fulton B."/>
            <person name="Graves T."/>
            <person name="Wallis J."/>
            <person name="Puente X.S."/>
            <person name="Lopez-Otin C."/>
            <person name="Ordonez G.R."/>
            <person name="Eichler E.E."/>
            <person name="Chen L."/>
            <person name="Cheng Z."/>
            <person name="Deakin J.E."/>
            <person name="Alsop A."/>
            <person name="Thompson K."/>
            <person name="Kirby P."/>
            <person name="Papenfuss A.T."/>
            <person name="Wakefield M.J."/>
            <person name="Olender T."/>
            <person name="Lancet D."/>
            <person name="Huttley G.A."/>
            <person name="Smit A.F."/>
            <person name="Pask A."/>
            <person name="Temple-Smith P."/>
            <person name="Batzer M.A."/>
            <person name="Walker J.A."/>
            <person name="Konkel M.K."/>
            <person name="Harris R.S."/>
            <person name="Whittington C.M."/>
            <person name="Wong E.S."/>
            <person name="Gemmell N.J."/>
            <person name="Buschiazzo E."/>
            <person name="Vargas Jentzsch I.M."/>
            <person name="Merkel A."/>
            <person name="Schmitz J."/>
            <person name="Zemann A."/>
            <person name="Churakov G."/>
            <person name="Kriegs J.O."/>
            <person name="Brosius J."/>
            <person name="Murchison E.P."/>
            <person name="Sachidanandam R."/>
            <person name="Smith C."/>
            <person name="Hannon G.J."/>
            <person name="Tsend-Ayush E."/>
            <person name="McMillan D."/>
            <person name="Attenborough R."/>
            <person name="Rens W."/>
            <person name="Ferguson-Smith M."/>
            <person name="Lefevre C.M."/>
            <person name="Sharp J.A."/>
            <person name="Nicholas K.R."/>
            <person name="Ray D.A."/>
            <person name="Kube M."/>
            <person name="Reinhardt R."/>
            <person name="Pringle T.H."/>
            <person name="Taylor J."/>
            <person name="Jones R.C."/>
            <person name="Nixon B."/>
            <person name="Dacheux J.L."/>
            <person name="Niwa H."/>
            <person name="Sekita Y."/>
            <person name="Huang X."/>
            <person name="Stark A."/>
            <person name="Kheradpour P."/>
            <person name="Kellis M."/>
            <person name="Flicek P."/>
            <person name="Chen Y."/>
            <person name="Webber C."/>
            <person name="Hardison R."/>
            <person name="Nelson J."/>
            <person name="Hallsworth-Pepin K."/>
            <person name="Delehaunty K."/>
            <person name="Markovic C."/>
            <person name="Minx P."/>
            <person name="Feng Y."/>
            <person name="Kremitzki C."/>
            <person name="Mitreva M."/>
            <person name="Glasscock J."/>
            <person name="Wylie T."/>
            <person name="Wohldmann P."/>
            <person name="Thiru P."/>
            <person name="Nhan M.N."/>
            <person name="Pohl C.S."/>
            <person name="Smith S.M."/>
            <person name="Hou S."/>
            <person name="Nefedov M."/>
            <person name="de Jong P.J."/>
            <person name="Renfree M.B."/>
            <person name="Mardis E.R."/>
            <person name="Wilson R.K."/>
        </authorList>
    </citation>
    <scope>NUCLEOTIDE SEQUENCE [LARGE SCALE GENOMIC DNA]</scope>
    <source>
        <strain evidence="3 4">Glennie</strain>
    </source>
</reference>
<dbReference type="FunCoup" id="A0A6I8MY26">
    <property type="interactions" value="21"/>
</dbReference>
<dbReference type="PANTHER" id="PTHR31353:SF10">
    <property type="entry name" value="PROTEIN FAM98C"/>
    <property type="match status" value="1"/>
</dbReference>
<gene>
    <name evidence="3" type="primary">FAM98C</name>
</gene>
<dbReference type="PANTHER" id="PTHR31353">
    <property type="entry name" value="FAM98"/>
    <property type="match status" value="1"/>
</dbReference>
<dbReference type="AlphaFoldDB" id="A0A6I8MY26"/>
<organism evidence="3 4">
    <name type="scientific">Ornithorhynchus anatinus</name>
    <name type="common">Duckbill platypus</name>
    <dbReference type="NCBI Taxonomy" id="9258"/>
    <lineage>
        <taxon>Eukaryota</taxon>
        <taxon>Metazoa</taxon>
        <taxon>Chordata</taxon>
        <taxon>Craniata</taxon>
        <taxon>Vertebrata</taxon>
        <taxon>Euteleostomi</taxon>
        <taxon>Mammalia</taxon>
        <taxon>Monotremata</taxon>
        <taxon>Ornithorhynchidae</taxon>
        <taxon>Ornithorhynchus</taxon>
    </lineage>
</organism>
<dbReference type="Ensembl" id="ENSOANT00000067692.1">
    <property type="protein sequence ID" value="ENSOANP00000033617.1"/>
    <property type="gene ID" value="ENSOANG00000037098.1"/>
</dbReference>
<feature type="region of interest" description="Disordered" evidence="2">
    <location>
        <begin position="375"/>
        <end position="415"/>
    </location>
</feature>
<reference evidence="3" key="3">
    <citation type="submission" date="2025-09" db="UniProtKB">
        <authorList>
            <consortium name="Ensembl"/>
        </authorList>
    </citation>
    <scope>IDENTIFICATION</scope>
    <source>
        <strain evidence="3">Glennie</strain>
    </source>
</reference>
<keyword evidence="4" id="KW-1185">Reference proteome</keyword>
<evidence type="ECO:0000256" key="1">
    <source>
        <dbReference type="ARBA" id="ARBA00007218"/>
    </source>
</evidence>
<dbReference type="OMA" id="FHWTERA"/>
<dbReference type="GO" id="GO:0072669">
    <property type="term" value="C:tRNA-splicing ligase complex"/>
    <property type="evidence" value="ECO:0000318"/>
    <property type="project" value="GO_Central"/>
</dbReference>
<feature type="region of interest" description="Disordered" evidence="2">
    <location>
        <begin position="1"/>
        <end position="73"/>
    </location>
</feature>
<reference evidence="3" key="2">
    <citation type="submission" date="2025-08" db="UniProtKB">
        <authorList>
            <consortium name="Ensembl"/>
        </authorList>
    </citation>
    <scope>IDENTIFICATION</scope>
    <source>
        <strain evidence="3">Glennie</strain>
    </source>
</reference>